<dbReference type="AlphaFoldDB" id="X1RSV7"/>
<accession>X1RSV7</accession>
<name>X1RSV7_9ZZZZ</name>
<proteinExistence type="predicted"/>
<dbReference type="EMBL" id="BARW01000098">
    <property type="protein sequence ID" value="GAI70026.1"/>
    <property type="molecule type" value="Genomic_DNA"/>
</dbReference>
<sequence>MDDIPIEYGDDCLLGFDPDKTPKYLYARFSKIVKCPDLPPGPDFTPPNDRVFKLTQDEEVPCRWAYESSPWYVEFDVYSGPVRTVLYIRNMLSGTWYFSANEVGPPDEGIVYNSTYYTCTTLVWGIEGIAIVSWTPQATDILKLINMEKARDLFMELRPREDGKLVYKFCRLQDATNIAILFEP</sequence>
<gene>
    <name evidence="1" type="ORF">S12H4_00693</name>
</gene>
<organism evidence="1">
    <name type="scientific">marine sediment metagenome</name>
    <dbReference type="NCBI Taxonomy" id="412755"/>
    <lineage>
        <taxon>unclassified sequences</taxon>
        <taxon>metagenomes</taxon>
        <taxon>ecological metagenomes</taxon>
    </lineage>
</organism>
<evidence type="ECO:0000313" key="1">
    <source>
        <dbReference type="EMBL" id="GAI70026.1"/>
    </source>
</evidence>
<protein>
    <submittedName>
        <fullName evidence="1">Uncharacterized protein</fullName>
    </submittedName>
</protein>
<reference evidence="1" key="1">
    <citation type="journal article" date="2014" name="Front. Microbiol.">
        <title>High frequency of phylogenetically diverse reductive dehalogenase-homologous genes in deep subseafloor sedimentary metagenomes.</title>
        <authorList>
            <person name="Kawai M."/>
            <person name="Futagami T."/>
            <person name="Toyoda A."/>
            <person name="Takaki Y."/>
            <person name="Nishi S."/>
            <person name="Hori S."/>
            <person name="Arai W."/>
            <person name="Tsubouchi T."/>
            <person name="Morono Y."/>
            <person name="Uchiyama I."/>
            <person name="Ito T."/>
            <person name="Fujiyama A."/>
            <person name="Inagaki F."/>
            <person name="Takami H."/>
        </authorList>
    </citation>
    <scope>NUCLEOTIDE SEQUENCE</scope>
    <source>
        <strain evidence="1">Expedition CK06-06</strain>
    </source>
</reference>
<comment type="caution">
    <text evidence="1">The sequence shown here is derived from an EMBL/GenBank/DDBJ whole genome shotgun (WGS) entry which is preliminary data.</text>
</comment>